<evidence type="ECO:0000256" key="5">
    <source>
        <dbReference type="ARBA" id="ARBA00022737"/>
    </source>
</evidence>
<dbReference type="Proteomes" id="UP000022910">
    <property type="component" value="Unassembled WGS sequence"/>
</dbReference>
<evidence type="ECO:0000256" key="3">
    <source>
        <dbReference type="ARBA" id="ARBA00022448"/>
    </source>
</evidence>
<dbReference type="InterPro" id="IPR002067">
    <property type="entry name" value="MCP"/>
</dbReference>
<dbReference type="EMBL" id="JEMT01026558">
    <property type="protein sequence ID" value="EXX58982.1"/>
    <property type="molecule type" value="Genomic_DNA"/>
</dbReference>
<dbReference type="InterPro" id="IPR018108">
    <property type="entry name" value="MCP_transmembrane"/>
</dbReference>
<keyword evidence="8 9" id="KW-0472">Membrane</keyword>
<dbReference type="InterPro" id="IPR050567">
    <property type="entry name" value="Mitochondrial_Carrier"/>
</dbReference>
<dbReference type="OMA" id="FGSMAET"/>
<comment type="subcellular location">
    <subcellularLocation>
        <location evidence="1">Mitochondrion membrane</location>
        <topology evidence="1">Multi-pass membrane protein</topology>
    </subcellularLocation>
</comment>
<keyword evidence="3 10" id="KW-0813">Transport</keyword>
<comment type="similarity">
    <text evidence="2 10">Belongs to the mitochondrial carrier (TC 2.A.29) family.</text>
</comment>
<evidence type="ECO:0000256" key="4">
    <source>
        <dbReference type="ARBA" id="ARBA00022692"/>
    </source>
</evidence>
<evidence type="ECO:0000313" key="12">
    <source>
        <dbReference type="EMBL" id="EXX58982.1"/>
    </source>
</evidence>
<evidence type="ECO:0000313" key="13">
    <source>
        <dbReference type="Proteomes" id="UP000022910"/>
    </source>
</evidence>
<evidence type="ECO:0000256" key="1">
    <source>
        <dbReference type="ARBA" id="ARBA00004225"/>
    </source>
</evidence>
<dbReference type="SMR" id="A0A015IP38"/>
<evidence type="ECO:0000256" key="2">
    <source>
        <dbReference type="ARBA" id="ARBA00006375"/>
    </source>
</evidence>
<dbReference type="PANTHER" id="PTHR45624:SF31">
    <property type="entry name" value="MITOCHONDRIAL ORNITHINE TRANSPORTER 1"/>
    <property type="match status" value="1"/>
</dbReference>
<dbReference type="SUPFAM" id="SSF103506">
    <property type="entry name" value="Mitochondrial carrier"/>
    <property type="match status" value="1"/>
</dbReference>
<dbReference type="GO" id="GO:1990575">
    <property type="term" value="P:mitochondrial L-ornithine transmembrane transport"/>
    <property type="evidence" value="ECO:0007669"/>
    <property type="project" value="TreeGrafter"/>
</dbReference>
<dbReference type="HOGENOM" id="CLU_015166_16_3_1"/>
<dbReference type="InterPro" id="IPR023395">
    <property type="entry name" value="MCP_dom_sf"/>
</dbReference>
<dbReference type="GO" id="GO:0031966">
    <property type="term" value="C:mitochondrial membrane"/>
    <property type="evidence" value="ECO:0007669"/>
    <property type="project" value="UniProtKB-SubCell"/>
</dbReference>
<gene>
    <name evidence="12" type="ORF">RirG_193060</name>
</gene>
<dbReference type="STRING" id="1432141.A0A015IP38"/>
<keyword evidence="6" id="KW-1133">Transmembrane helix</keyword>
<evidence type="ECO:0000256" key="10">
    <source>
        <dbReference type="RuleBase" id="RU000488"/>
    </source>
</evidence>
<dbReference type="OrthoDB" id="2139348at2759"/>
<keyword evidence="13" id="KW-1185">Reference proteome</keyword>
<feature type="compositionally biased region" description="Low complexity" evidence="11">
    <location>
        <begin position="11"/>
        <end position="24"/>
    </location>
</feature>
<dbReference type="PROSITE" id="PS50920">
    <property type="entry name" value="SOLCAR"/>
    <property type="match status" value="3"/>
</dbReference>
<dbReference type="Pfam" id="PF00153">
    <property type="entry name" value="Mito_carr"/>
    <property type="match status" value="3"/>
</dbReference>
<accession>A0A015IP38</accession>
<dbReference type="PANTHER" id="PTHR45624">
    <property type="entry name" value="MITOCHONDRIAL BASIC AMINO ACIDS TRANSPORTER-RELATED"/>
    <property type="match status" value="1"/>
</dbReference>
<keyword evidence="7" id="KW-0496">Mitochondrion</keyword>
<keyword evidence="5" id="KW-0677">Repeat</keyword>
<dbReference type="PRINTS" id="PR00926">
    <property type="entry name" value="MITOCARRIER"/>
</dbReference>
<keyword evidence="4 9" id="KW-0812">Transmembrane</keyword>
<dbReference type="FunFam" id="1.50.40.10:FF:000109">
    <property type="entry name" value="Ornithine carrier protein AmcA/Ort1"/>
    <property type="match status" value="1"/>
</dbReference>
<feature type="repeat" description="Solcar" evidence="9">
    <location>
        <begin position="252"/>
        <end position="345"/>
    </location>
</feature>
<reference evidence="12 13" key="1">
    <citation type="submission" date="2014-02" db="EMBL/GenBank/DDBJ databases">
        <title>Single nucleus genome sequencing reveals high similarity among nuclei of an endomycorrhizal fungus.</title>
        <authorList>
            <person name="Lin K."/>
            <person name="Geurts R."/>
            <person name="Zhang Z."/>
            <person name="Limpens E."/>
            <person name="Saunders D.G."/>
            <person name="Mu D."/>
            <person name="Pang E."/>
            <person name="Cao H."/>
            <person name="Cha H."/>
            <person name="Lin T."/>
            <person name="Zhou Q."/>
            <person name="Shang Y."/>
            <person name="Li Y."/>
            <person name="Ivanov S."/>
            <person name="Sharma T."/>
            <person name="Velzen R.V."/>
            <person name="Ruijter N.D."/>
            <person name="Aanen D.K."/>
            <person name="Win J."/>
            <person name="Kamoun S."/>
            <person name="Bisseling T."/>
            <person name="Huang S."/>
        </authorList>
    </citation>
    <scope>NUCLEOTIDE SEQUENCE [LARGE SCALE GENOMIC DNA]</scope>
    <source>
        <strain evidence="13">DAOM197198w</strain>
    </source>
</reference>
<feature type="region of interest" description="Disordered" evidence="11">
    <location>
        <begin position="1"/>
        <end position="25"/>
    </location>
</feature>
<evidence type="ECO:0000256" key="11">
    <source>
        <dbReference type="SAM" id="MobiDB-lite"/>
    </source>
</evidence>
<dbReference type="Gene3D" id="1.50.40.10">
    <property type="entry name" value="Mitochondrial carrier domain"/>
    <property type="match status" value="2"/>
</dbReference>
<feature type="repeat" description="Solcar" evidence="9">
    <location>
        <begin position="26"/>
        <end position="113"/>
    </location>
</feature>
<dbReference type="AlphaFoldDB" id="A0A015IP38"/>
<evidence type="ECO:0000256" key="7">
    <source>
        <dbReference type="ARBA" id="ARBA00023128"/>
    </source>
</evidence>
<proteinExistence type="inferred from homology"/>
<protein>
    <submittedName>
        <fullName evidence="12">Ort1p</fullName>
    </submittedName>
</protein>
<feature type="repeat" description="Solcar" evidence="9">
    <location>
        <begin position="132"/>
        <end position="230"/>
    </location>
</feature>
<name>A0A015IP38_RHIIW</name>
<evidence type="ECO:0000256" key="9">
    <source>
        <dbReference type="PROSITE-ProRule" id="PRU00282"/>
    </source>
</evidence>
<comment type="caution">
    <text evidence="12">The sequence shown here is derived from an EMBL/GenBank/DDBJ whole genome shotgun (WGS) entry which is preliminary data.</text>
</comment>
<dbReference type="GO" id="GO:0000064">
    <property type="term" value="F:L-ornithine transmembrane transporter activity"/>
    <property type="evidence" value="ECO:0007669"/>
    <property type="project" value="TreeGrafter"/>
</dbReference>
<evidence type="ECO:0000256" key="6">
    <source>
        <dbReference type="ARBA" id="ARBA00022989"/>
    </source>
</evidence>
<evidence type="ECO:0000256" key="8">
    <source>
        <dbReference type="ARBA" id="ARBA00023136"/>
    </source>
</evidence>
<sequence length="349" mass="39142">MELAEKSITLSPPKNSNESKNSSKTDQGIKNIIFGSIAGMTGKLVEYPFDTVKTRLQSQPSEYKLFNGPLDCFRQTLKHEGLFGLYRGMSPPMIGAMLENASLFLVYNHIQTMVREFKTPNYNNESQHQAPLSMSVVCLAGGLSGTTASFFLTPIELIKCKLQVQEAFTYKMERNSMITNPRYNGPFDVIKHTLKTHGISGFYRGHSGTIVRETVGTAAWFSTYEFLTRLFILNRIDKSSFNERQNITKDDLSAIELMSSGACAGMAYNLLMFPVDSIKSQMQTDEEIMKITGKDVVKRGFWRVGRELYKSDGISGFYRGCGITVARAAPSSAIIFMTYELLCRHFSTI</sequence>
<organism evidence="12 13">
    <name type="scientific">Rhizophagus irregularis (strain DAOM 197198w)</name>
    <name type="common">Glomus intraradices</name>
    <dbReference type="NCBI Taxonomy" id="1432141"/>
    <lineage>
        <taxon>Eukaryota</taxon>
        <taxon>Fungi</taxon>
        <taxon>Fungi incertae sedis</taxon>
        <taxon>Mucoromycota</taxon>
        <taxon>Glomeromycotina</taxon>
        <taxon>Glomeromycetes</taxon>
        <taxon>Glomerales</taxon>
        <taxon>Glomeraceae</taxon>
        <taxon>Rhizophagus</taxon>
    </lineage>
</organism>